<dbReference type="Proteomes" id="UP001642540">
    <property type="component" value="Unassembled WGS sequence"/>
</dbReference>
<gene>
    <name evidence="2" type="ORF">ODALV1_LOCUS4897</name>
</gene>
<name>A0ABP1Q3N5_9HEXA</name>
<keyword evidence="3" id="KW-1185">Reference proteome</keyword>
<accession>A0ABP1Q3N5</accession>
<feature type="compositionally biased region" description="Polar residues" evidence="1">
    <location>
        <begin position="168"/>
        <end position="177"/>
    </location>
</feature>
<feature type="region of interest" description="Disordered" evidence="1">
    <location>
        <begin position="46"/>
        <end position="67"/>
    </location>
</feature>
<evidence type="ECO:0000256" key="1">
    <source>
        <dbReference type="SAM" id="MobiDB-lite"/>
    </source>
</evidence>
<evidence type="ECO:0000313" key="2">
    <source>
        <dbReference type="EMBL" id="CAL8081384.1"/>
    </source>
</evidence>
<feature type="region of interest" description="Disordered" evidence="1">
    <location>
        <begin position="217"/>
        <end position="314"/>
    </location>
</feature>
<feature type="compositionally biased region" description="Basic and acidic residues" evidence="1">
    <location>
        <begin position="350"/>
        <end position="361"/>
    </location>
</feature>
<proteinExistence type="predicted"/>
<protein>
    <submittedName>
        <fullName evidence="2">Uncharacterized protein</fullName>
    </submittedName>
</protein>
<organism evidence="2 3">
    <name type="scientific">Orchesella dallaii</name>
    <dbReference type="NCBI Taxonomy" id="48710"/>
    <lineage>
        <taxon>Eukaryota</taxon>
        <taxon>Metazoa</taxon>
        <taxon>Ecdysozoa</taxon>
        <taxon>Arthropoda</taxon>
        <taxon>Hexapoda</taxon>
        <taxon>Collembola</taxon>
        <taxon>Entomobryomorpha</taxon>
        <taxon>Entomobryoidea</taxon>
        <taxon>Orchesellidae</taxon>
        <taxon>Orchesellinae</taxon>
        <taxon>Orchesella</taxon>
    </lineage>
</organism>
<reference evidence="2 3" key="1">
    <citation type="submission" date="2024-08" db="EMBL/GenBank/DDBJ databases">
        <authorList>
            <person name="Cucini C."/>
            <person name="Frati F."/>
        </authorList>
    </citation>
    <scope>NUCLEOTIDE SEQUENCE [LARGE SCALE GENOMIC DNA]</scope>
</reference>
<sequence>MDPFEFFSVRRPVPVKASSNSTDLDFDENLIDRILGTPEKIDIPERYIPEEEPQLEPEEERKRSQKAEAICRLLSKSNGAGGLGIPLNPVRLHTTTPKANRLSFQDGVDPNGKGSCNSYPRERSYHSNNQLYGGGKGVAAASSTAAAVQSTPASPVKRATSLRRPGSIVSSSPAIGSGNSRHSYIHTSASQSKCDWSLAGVCPPKEVRTSNLSATERLFGNKRPPPPSMYGFGVQGNRSSQFANETGSGVRSHNYGSVPSSTYGSNNRVTSNTGGGGGSSVDPWKRNESSRNSLQPNHSYHSSYSSSCSSGGRSSADREELLHLQQYLAKEVTEKSRLVAVRALASSPGPRHEFPHQRYRDPSPPSPVELPIVQQREGFFT</sequence>
<feature type="compositionally biased region" description="Polar residues" evidence="1">
    <location>
        <begin position="236"/>
        <end position="263"/>
    </location>
</feature>
<feature type="compositionally biased region" description="Low complexity" evidence="1">
    <location>
        <begin position="298"/>
        <end position="314"/>
    </location>
</feature>
<comment type="caution">
    <text evidence="2">The sequence shown here is derived from an EMBL/GenBank/DDBJ whole genome shotgun (WGS) entry which is preliminary data.</text>
</comment>
<dbReference type="EMBL" id="CAXLJM020000015">
    <property type="protein sequence ID" value="CAL8081384.1"/>
    <property type="molecule type" value="Genomic_DNA"/>
</dbReference>
<evidence type="ECO:0000313" key="3">
    <source>
        <dbReference type="Proteomes" id="UP001642540"/>
    </source>
</evidence>
<feature type="region of interest" description="Disordered" evidence="1">
    <location>
        <begin position="149"/>
        <end position="177"/>
    </location>
</feature>
<feature type="region of interest" description="Disordered" evidence="1">
    <location>
        <begin position="346"/>
        <end position="381"/>
    </location>
</feature>